<evidence type="ECO:0000256" key="1">
    <source>
        <dbReference type="ARBA" id="ARBA00001946"/>
    </source>
</evidence>
<dbReference type="Proteomes" id="UP000676246">
    <property type="component" value="Unassembled WGS sequence"/>
</dbReference>
<evidence type="ECO:0000313" key="6">
    <source>
        <dbReference type="EMBL" id="MBQ0933278.1"/>
    </source>
</evidence>
<evidence type="ECO:0000256" key="3">
    <source>
        <dbReference type="ARBA" id="ARBA00022842"/>
    </source>
</evidence>
<dbReference type="SUPFAM" id="SSF55811">
    <property type="entry name" value="Nudix"/>
    <property type="match status" value="1"/>
</dbReference>
<feature type="domain" description="Nudix hydrolase" evidence="5">
    <location>
        <begin position="2"/>
        <end position="132"/>
    </location>
</feature>
<evidence type="ECO:0000259" key="5">
    <source>
        <dbReference type="PROSITE" id="PS51462"/>
    </source>
</evidence>
<comment type="caution">
    <text evidence="6">The sequence shown here is derived from an EMBL/GenBank/DDBJ whole genome shotgun (WGS) entry which is preliminary data.</text>
</comment>
<dbReference type="RefSeq" id="WP_210856947.1">
    <property type="nucleotide sequence ID" value="NZ_JAGQDD010000026.1"/>
</dbReference>
<comment type="similarity">
    <text evidence="4">Belongs to the Nudix hydrolase family.</text>
</comment>
<organism evidence="6 7">
    <name type="scientific">Ideonella alba</name>
    <dbReference type="NCBI Taxonomy" id="2824118"/>
    <lineage>
        <taxon>Bacteria</taxon>
        <taxon>Pseudomonadati</taxon>
        <taxon>Pseudomonadota</taxon>
        <taxon>Betaproteobacteria</taxon>
        <taxon>Burkholderiales</taxon>
        <taxon>Sphaerotilaceae</taxon>
        <taxon>Ideonella</taxon>
    </lineage>
</organism>
<dbReference type="PANTHER" id="PTHR43046">
    <property type="entry name" value="GDP-MANNOSE MANNOSYL HYDROLASE"/>
    <property type="match status" value="1"/>
</dbReference>
<comment type="cofactor">
    <cofactor evidence="1">
        <name>Mg(2+)</name>
        <dbReference type="ChEBI" id="CHEBI:18420"/>
    </cofactor>
</comment>
<dbReference type="PRINTS" id="PR00502">
    <property type="entry name" value="NUDIXFAMILY"/>
</dbReference>
<dbReference type="Gene3D" id="3.90.79.10">
    <property type="entry name" value="Nucleoside Triphosphate Pyrophosphohydrolase"/>
    <property type="match status" value="1"/>
</dbReference>
<dbReference type="InterPro" id="IPR020084">
    <property type="entry name" value="NUDIX_hydrolase_CS"/>
</dbReference>
<accession>A0A940YFL2</accession>
<evidence type="ECO:0000256" key="4">
    <source>
        <dbReference type="RuleBase" id="RU003476"/>
    </source>
</evidence>
<evidence type="ECO:0000256" key="2">
    <source>
        <dbReference type="ARBA" id="ARBA00022801"/>
    </source>
</evidence>
<dbReference type="GO" id="GO:0016787">
    <property type="term" value="F:hydrolase activity"/>
    <property type="evidence" value="ECO:0007669"/>
    <property type="project" value="UniProtKB-KW"/>
</dbReference>
<sequence>MQHRISAGVIVEHDGRLLLVRHVKPGAYDFWVAPGGGVKGTESLEEAAAREAREETGLEVQVGRLLYVEEFFNPECRHVKFWFAARFMGGQLNWSHPDTVAEHITQAAWHEPGALSGLTVFPSFLTTRYASDREEGFQQPVRLPLREMTFW</sequence>
<dbReference type="PANTHER" id="PTHR43046:SF12">
    <property type="entry name" value="GDP-MANNOSE MANNOSYL HYDROLASE"/>
    <property type="match status" value="1"/>
</dbReference>
<evidence type="ECO:0000313" key="7">
    <source>
        <dbReference type="Proteomes" id="UP000676246"/>
    </source>
</evidence>
<dbReference type="Pfam" id="PF00293">
    <property type="entry name" value="NUDIX"/>
    <property type="match status" value="1"/>
</dbReference>
<dbReference type="PROSITE" id="PS51462">
    <property type="entry name" value="NUDIX"/>
    <property type="match status" value="1"/>
</dbReference>
<protein>
    <submittedName>
        <fullName evidence="6">NUDIX domain-containing protein</fullName>
    </submittedName>
</protein>
<keyword evidence="7" id="KW-1185">Reference proteome</keyword>
<dbReference type="AlphaFoldDB" id="A0A940YFL2"/>
<dbReference type="PROSITE" id="PS00893">
    <property type="entry name" value="NUDIX_BOX"/>
    <property type="match status" value="1"/>
</dbReference>
<keyword evidence="3" id="KW-0460">Magnesium</keyword>
<name>A0A940YFL2_9BURK</name>
<keyword evidence="2 4" id="KW-0378">Hydrolase</keyword>
<dbReference type="InterPro" id="IPR015797">
    <property type="entry name" value="NUDIX_hydrolase-like_dom_sf"/>
</dbReference>
<dbReference type="InterPro" id="IPR020476">
    <property type="entry name" value="Nudix_hydrolase"/>
</dbReference>
<reference evidence="6 7" key="1">
    <citation type="submission" date="2021-04" db="EMBL/GenBank/DDBJ databases">
        <title>The genome sequence of Ideonella sp. 3Y2.</title>
        <authorList>
            <person name="Liu Y."/>
        </authorList>
    </citation>
    <scope>NUCLEOTIDE SEQUENCE [LARGE SCALE GENOMIC DNA]</scope>
    <source>
        <strain evidence="6 7">3Y2</strain>
    </source>
</reference>
<dbReference type="EMBL" id="JAGQDD010000026">
    <property type="protein sequence ID" value="MBQ0933278.1"/>
    <property type="molecule type" value="Genomic_DNA"/>
</dbReference>
<dbReference type="InterPro" id="IPR000086">
    <property type="entry name" value="NUDIX_hydrolase_dom"/>
</dbReference>
<proteinExistence type="inferred from homology"/>
<gene>
    <name evidence="6" type="ORF">KAK03_22625</name>
</gene>